<dbReference type="Pfam" id="PF12679">
    <property type="entry name" value="ABC2_membrane_2"/>
    <property type="match status" value="1"/>
</dbReference>
<dbReference type="GO" id="GO:0005886">
    <property type="term" value="C:plasma membrane"/>
    <property type="evidence" value="ECO:0007669"/>
    <property type="project" value="UniProtKB-SubCell"/>
</dbReference>
<accession>M0CRJ8</accession>
<dbReference type="PANTHER" id="PTHR43471:SF1">
    <property type="entry name" value="ABC TRANSPORTER PERMEASE PROTEIN NOSY-RELATED"/>
    <property type="match status" value="1"/>
</dbReference>
<evidence type="ECO:0000313" key="4">
    <source>
        <dbReference type="Proteomes" id="UP000011626"/>
    </source>
</evidence>
<dbReference type="PANTHER" id="PTHR43471">
    <property type="entry name" value="ABC TRANSPORTER PERMEASE"/>
    <property type="match status" value="1"/>
</dbReference>
<evidence type="ECO:0000256" key="1">
    <source>
        <dbReference type="SAM" id="MobiDB-lite"/>
    </source>
</evidence>
<feature type="transmembrane region" description="Helical" evidence="2">
    <location>
        <begin position="104"/>
        <end position="122"/>
    </location>
</feature>
<dbReference type="STRING" id="797114.C475_12190"/>
<keyword evidence="4" id="KW-1185">Reference proteome</keyword>
<keyword evidence="2" id="KW-1133">Transmembrane helix</keyword>
<gene>
    <name evidence="3" type="ORF">C475_12190</name>
</gene>
<dbReference type="OrthoDB" id="313565at2157"/>
<feature type="compositionally biased region" description="Low complexity" evidence="1">
    <location>
        <begin position="25"/>
        <end position="40"/>
    </location>
</feature>
<reference evidence="3 4" key="1">
    <citation type="journal article" date="2014" name="PLoS Genet.">
        <title>Phylogenetically driven sequencing of extremely halophilic archaea reveals strategies for static and dynamic osmo-response.</title>
        <authorList>
            <person name="Becker E.A."/>
            <person name="Seitzer P.M."/>
            <person name="Tritt A."/>
            <person name="Larsen D."/>
            <person name="Krusor M."/>
            <person name="Yao A.I."/>
            <person name="Wu D."/>
            <person name="Madern D."/>
            <person name="Eisen J.A."/>
            <person name="Darling A.E."/>
            <person name="Facciotti M.T."/>
        </authorList>
    </citation>
    <scope>NUCLEOTIDE SEQUENCE [LARGE SCALE GENOMIC DNA]</scope>
    <source>
        <strain evidence="3 4">2-9-1</strain>
    </source>
</reference>
<comment type="caution">
    <text evidence="3">The sequence shown here is derived from an EMBL/GenBank/DDBJ whole genome shotgun (WGS) entry which is preliminary data.</text>
</comment>
<evidence type="ECO:0000313" key="3">
    <source>
        <dbReference type="EMBL" id="ELZ24997.1"/>
    </source>
</evidence>
<organism evidence="3 4">
    <name type="scientific">Halosimplex carlsbadense 2-9-1</name>
    <dbReference type="NCBI Taxonomy" id="797114"/>
    <lineage>
        <taxon>Archaea</taxon>
        <taxon>Methanobacteriati</taxon>
        <taxon>Methanobacteriota</taxon>
        <taxon>Stenosarchaea group</taxon>
        <taxon>Halobacteria</taxon>
        <taxon>Halobacteriales</taxon>
        <taxon>Haloarculaceae</taxon>
        <taxon>Halosimplex</taxon>
    </lineage>
</organism>
<feature type="transmembrane region" description="Helical" evidence="2">
    <location>
        <begin position="64"/>
        <end position="84"/>
    </location>
</feature>
<feature type="transmembrane region" description="Helical" evidence="2">
    <location>
        <begin position="146"/>
        <end position="168"/>
    </location>
</feature>
<proteinExistence type="predicted"/>
<keyword evidence="2" id="KW-0812">Transmembrane</keyword>
<dbReference type="eggNOG" id="arCOG02440">
    <property type="taxonomic scope" value="Archaea"/>
</dbReference>
<feature type="transmembrane region" description="Helical" evidence="2">
    <location>
        <begin position="180"/>
        <end position="204"/>
    </location>
</feature>
<feature type="transmembrane region" description="Helical" evidence="2">
    <location>
        <begin position="283"/>
        <end position="304"/>
    </location>
</feature>
<feature type="region of interest" description="Disordered" evidence="1">
    <location>
        <begin position="1"/>
        <end position="40"/>
    </location>
</feature>
<dbReference type="GO" id="GO:0140359">
    <property type="term" value="F:ABC-type transporter activity"/>
    <property type="evidence" value="ECO:0007669"/>
    <property type="project" value="InterPro"/>
</dbReference>
<dbReference type="AlphaFoldDB" id="M0CRJ8"/>
<feature type="transmembrane region" description="Helical" evidence="2">
    <location>
        <begin position="216"/>
        <end position="237"/>
    </location>
</feature>
<protein>
    <submittedName>
        <fullName evidence="3">ABC-type transport system involved in multi-copper enzyme maturation permease component</fullName>
    </submittedName>
</protein>
<dbReference type="EMBL" id="AOIU01000028">
    <property type="protein sequence ID" value="ELZ24997.1"/>
    <property type="molecule type" value="Genomic_DNA"/>
</dbReference>
<keyword evidence="2" id="KW-0472">Membrane</keyword>
<sequence length="308" mass="30640">MSGETRDGTGTDAGDGAGCDGPRPDGGATAHATPAASETRSASRARQVLGVARREYRVLSRARWTYGLAALFGAFSLTVVGLAGTATGPTGAGALLVTLAELSVYLVPLAALALGYGTVVGADERGTLELLMSVPLGRTELLVGKYLGRAATLAVGTALGLGAGAVVVLVRFGPAVLPAYLHYLLTAVVVGAAFLALGVCVSAATTEKARALGGALLAWVWFVLVYDLAALGVVVALDPPGWLLSALVVANPADVLRLVVLSLVPTSGGGAGAALATTAVPTAALAVGLGLWVVAPLAVGGRLLDRRA</sequence>
<evidence type="ECO:0000256" key="2">
    <source>
        <dbReference type="SAM" id="Phobius"/>
    </source>
</evidence>
<name>M0CRJ8_9EURY</name>
<dbReference type="Proteomes" id="UP000011626">
    <property type="component" value="Unassembled WGS sequence"/>
</dbReference>
<dbReference type="RefSeq" id="WP_006884112.1">
    <property type="nucleotide sequence ID" value="NZ_AOIU01000028.1"/>
</dbReference>